<dbReference type="Pfam" id="PF01556">
    <property type="entry name" value="DnaJ_C"/>
    <property type="match status" value="1"/>
</dbReference>
<organism evidence="12 13">
    <name type="scientific">Thauera phenolivorans</name>
    <dbReference type="NCBI Taxonomy" id="1792543"/>
    <lineage>
        <taxon>Bacteria</taxon>
        <taxon>Pseudomonadati</taxon>
        <taxon>Pseudomonadota</taxon>
        <taxon>Betaproteobacteria</taxon>
        <taxon>Rhodocyclales</taxon>
        <taxon>Zoogloeaceae</taxon>
        <taxon>Thauera</taxon>
    </lineage>
</organism>
<dbReference type="SUPFAM" id="SSF46565">
    <property type="entry name" value="Chaperone J-domain"/>
    <property type="match status" value="1"/>
</dbReference>
<dbReference type="Proteomes" id="UP000536534">
    <property type="component" value="Unassembled WGS sequence"/>
</dbReference>
<evidence type="ECO:0000256" key="7">
    <source>
        <dbReference type="ARBA" id="ARBA00023186"/>
    </source>
</evidence>
<dbReference type="Gene3D" id="2.60.260.20">
    <property type="entry name" value="Urease metallochaperone UreE, N-terminal domain"/>
    <property type="match status" value="2"/>
</dbReference>
<dbReference type="InterPro" id="IPR036410">
    <property type="entry name" value="HSP_DnaJ_Cys-rich_dom_sf"/>
</dbReference>
<evidence type="ECO:0000256" key="6">
    <source>
        <dbReference type="ARBA" id="ARBA00023016"/>
    </source>
</evidence>
<reference evidence="12 13" key="1">
    <citation type="journal article" date="2020" name="Biotechnol. Biofuels">
        <title>New insights from the biogas microbiome by comprehensive genome-resolved metagenomics of nearly 1600 species originating from multiple anaerobic digesters.</title>
        <authorList>
            <person name="Campanaro S."/>
            <person name="Treu L."/>
            <person name="Rodriguez-R L.M."/>
            <person name="Kovalovszki A."/>
            <person name="Ziels R.M."/>
            <person name="Maus I."/>
            <person name="Zhu X."/>
            <person name="Kougias P.G."/>
            <person name="Basile A."/>
            <person name="Luo G."/>
            <person name="Schluter A."/>
            <person name="Konstantinidis K.T."/>
            <person name="Angelidaki I."/>
        </authorList>
    </citation>
    <scope>NUCLEOTIDE SEQUENCE [LARGE SCALE GENOMIC DNA]</scope>
    <source>
        <strain evidence="12">AS06rmzACSIP_256</strain>
    </source>
</reference>
<evidence type="ECO:0000313" key="12">
    <source>
        <dbReference type="EMBL" id="NLF54096.1"/>
    </source>
</evidence>
<dbReference type="Pfam" id="PF00226">
    <property type="entry name" value="DnaJ"/>
    <property type="match status" value="1"/>
</dbReference>
<evidence type="ECO:0000256" key="1">
    <source>
        <dbReference type="ARBA" id="ARBA00022705"/>
    </source>
</evidence>
<dbReference type="PANTHER" id="PTHR43096:SF52">
    <property type="entry name" value="DNAJ HOMOLOG 1, MITOCHONDRIAL-RELATED"/>
    <property type="match status" value="1"/>
</dbReference>
<dbReference type="GO" id="GO:0051082">
    <property type="term" value="F:unfolded protein binding"/>
    <property type="evidence" value="ECO:0007669"/>
    <property type="project" value="InterPro"/>
</dbReference>
<dbReference type="PRINTS" id="PR00625">
    <property type="entry name" value="JDOMAIN"/>
</dbReference>
<dbReference type="PANTHER" id="PTHR43096">
    <property type="entry name" value="DNAJ HOMOLOG 1, MITOCHONDRIAL-RELATED"/>
    <property type="match status" value="1"/>
</dbReference>
<dbReference type="GO" id="GO:0005737">
    <property type="term" value="C:cytoplasm"/>
    <property type="evidence" value="ECO:0007669"/>
    <property type="project" value="TreeGrafter"/>
</dbReference>
<dbReference type="InterPro" id="IPR002939">
    <property type="entry name" value="DnaJ_C"/>
</dbReference>
<gene>
    <name evidence="12" type="ORF">GX576_06825</name>
</gene>
<dbReference type="CDD" id="cd10719">
    <property type="entry name" value="DnaJ_zf"/>
    <property type="match status" value="1"/>
</dbReference>
<dbReference type="CDD" id="cd06257">
    <property type="entry name" value="DnaJ"/>
    <property type="match status" value="1"/>
</dbReference>
<dbReference type="InterPro" id="IPR001623">
    <property type="entry name" value="DnaJ_domain"/>
</dbReference>
<evidence type="ECO:0000256" key="8">
    <source>
        <dbReference type="PROSITE-ProRule" id="PRU00546"/>
    </source>
</evidence>
<keyword evidence="4 8" id="KW-0863">Zinc-finger</keyword>
<dbReference type="Gene3D" id="1.10.287.110">
    <property type="entry name" value="DnaJ domain"/>
    <property type="match status" value="1"/>
</dbReference>
<feature type="domain" description="CR-type" evidence="11">
    <location>
        <begin position="102"/>
        <end position="176"/>
    </location>
</feature>
<feature type="zinc finger region" description="CR-type" evidence="8">
    <location>
        <begin position="102"/>
        <end position="176"/>
    </location>
</feature>
<dbReference type="PROSITE" id="PS51188">
    <property type="entry name" value="ZF_CR"/>
    <property type="match status" value="1"/>
</dbReference>
<dbReference type="SUPFAM" id="SSF57938">
    <property type="entry name" value="DnaJ/Hsp40 cysteine-rich domain"/>
    <property type="match status" value="1"/>
</dbReference>
<evidence type="ECO:0000256" key="9">
    <source>
        <dbReference type="SAM" id="MobiDB-lite"/>
    </source>
</evidence>
<dbReference type="InterPro" id="IPR001305">
    <property type="entry name" value="HSP_DnaJ_Cys-rich_dom"/>
</dbReference>
<keyword evidence="6" id="KW-0346">Stress response</keyword>
<dbReference type="SMART" id="SM00271">
    <property type="entry name" value="DnaJ"/>
    <property type="match status" value="1"/>
</dbReference>
<dbReference type="InterPro" id="IPR036869">
    <property type="entry name" value="J_dom_sf"/>
</dbReference>
<evidence type="ECO:0000256" key="3">
    <source>
        <dbReference type="ARBA" id="ARBA00022737"/>
    </source>
</evidence>
<dbReference type="GO" id="GO:0042026">
    <property type="term" value="P:protein refolding"/>
    <property type="evidence" value="ECO:0007669"/>
    <property type="project" value="TreeGrafter"/>
</dbReference>
<evidence type="ECO:0000259" key="10">
    <source>
        <dbReference type="PROSITE" id="PS50076"/>
    </source>
</evidence>
<evidence type="ECO:0000259" key="11">
    <source>
        <dbReference type="PROSITE" id="PS51188"/>
    </source>
</evidence>
<protein>
    <submittedName>
        <fullName evidence="12">DnaJ domain-containing protein</fullName>
    </submittedName>
</protein>
<feature type="domain" description="J" evidence="10">
    <location>
        <begin position="2"/>
        <end position="58"/>
    </location>
</feature>
<evidence type="ECO:0000256" key="5">
    <source>
        <dbReference type="ARBA" id="ARBA00022833"/>
    </source>
</evidence>
<evidence type="ECO:0000256" key="2">
    <source>
        <dbReference type="ARBA" id="ARBA00022723"/>
    </source>
</evidence>
<keyword evidence="2 8" id="KW-0479">Metal-binding</keyword>
<keyword evidence="3" id="KW-0677">Repeat</keyword>
<comment type="caution">
    <text evidence="12">The sequence shown here is derived from an EMBL/GenBank/DDBJ whole genome shotgun (WGS) entry which is preliminary data.</text>
</comment>
<keyword evidence="1" id="KW-0235">DNA replication</keyword>
<feature type="region of interest" description="Disordered" evidence="9">
    <location>
        <begin position="59"/>
        <end position="90"/>
    </location>
</feature>
<dbReference type="EMBL" id="JAAYYV010000181">
    <property type="protein sequence ID" value="NLF54096.1"/>
    <property type="molecule type" value="Genomic_DNA"/>
</dbReference>
<dbReference type="GO" id="GO:0006260">
    <property type="term" value="P:DNA replication"/>
    <property type="evidence" value="ECO:0007669"/>
    <property type="project" value="UniProtKB-KW"/>
</dbReference>
<dbReference type="GO" id="GO:0031072">
    <property type="term" value="F:heat shock protein binding"/>
    <property type="evidence" value="ECO:0007669"/>
    <property type="project" value="InterPro"/>
</dbReference>
<proteinExistence type="predicted"/>
<dbReference type="AlphaFoldDB" id="A0A7X7LWC4"/>
<keyword evidence="7" id="KW-0143">Chaperone</keyword>
<keyword evidence="5 8" id="KW-0862">Zinc</keyword>
<dbReference type="CDD" id="cd10747">
    <property type="entry name" value="DnaJ_C"/>
    <property type="match status" value="1"/>
</dbReference>
<dbReference type="InterPro" id="IPR008971">
    <property type="entry name" value="HSP40/DnaJ_pept-bd"/>
</dbReference>
<evidence type="ECO:0000256" key="4">
    <source>
        <dbReference type="ARBA" id="ARBA00022771"/>
    </source>
</evidence>
<dbReference type="PROSITE" id="PS50076">
    <property type="entry name" value="DNAJ_2"/>
    <property type="match status" value="1"/>
</dbReference>
<dbReference type="Gene3D" id="2.10.230.10">
    <property type="entry name" value="Heat shock protein DnaJ, cysteine-rich domain"/>
    <property type="match status" value="1"/>
</dbReference>
<sequence length="337" mass="36794">MDAYTLLGVAPGVDAPALKRAFRKLAMRWHPDRNGDPAAVEHFTRLRLAYQSLLDALEAQPEETHEPDPQPEAPPEPERPARKRGTDRRQELSLSVEEACLGCDRIVDLIDEAVCETCDGGGVETLLNSRLCGHCHGTGRLRAKGRTTACTDCDGRGYLKRQACSECGGSGRGRVLRRLLAHVPPGMGNGDELRLEGEGMAHEEVVGVRGDLRLRIAIAPHPLYTLEGRDLIITRPVSALRMLIGGTIEVPVPGGARRLELQPGSAKRRELRIEGAGLPGRRGRPAGALIVRLEPVLPESDDERVRELALLLERELASDLARHLPEVAGWEGRWLAA</sequence>
<accession>A0A7X7LWC4</accession>
<evidence type="ECO:0000313" key="13">
    <source>
        <dbReference type="Proteomes" id="UP000536534"/>
    </source>
</evidence>
<dbReference type="SUPFAM" id="SSF49493">
    <property type="entry name" value="HSP40/DnaJ peptide-binding domain"/>
    <property type="match status" value="2"/>
</dbReference>
<name>A0A7X7LWC4_9RHOO</name>
<dbReference type="GO" id="GO:0008270">
    <property type="term" value="F:zinc ion binding"/>
    <property type="evidence" value="ECO:0007669"/>
    <property type="project" value="UniProtKB-KW"/>
</dbReference>